<feature type="domain" description="Hemocyanin N-terminal" evidence="4">
    <location>
        <begin position="35"/>
        <end position="157"/>
    </location>
</feature>
<dbReference type="PRINTS" id="PR00187">
    <property type="entry name" value="HAEMOCYANIN"/>
</dbReference>
<dbReference type="Pfam" id="PF03722">
    <property type="entry name" value="Hemocyanin_N"/>
    <property type="match status" value="1"/>
</dbReference>
<dbReference type="GO" id="GO:0005615">
    <property type="term" value="C:extracellular space"/>
    <property type="evidence" value="ECO:0007669"/>
    <property type="project" value="UniProtKB-ARBA"/>
</dbReference>
<gene>
    <name evidence="6" type="primary">Lsp2_1</name>
    <name evidence="6" type="ORF">Bhyg_11248</name>
</gene>
<dbReference type="Gene3D" id="1.10.1280.10">
    <property type="entry name" value="Di-copper center containing domain from catechol oxidase"/>
    <property type="match status" value="1"/>
</dbReference>
<dbReference type="PANTHER" id="PTHR11511">
    <property type="entry name" value="LARVAL STORAGE PROTEIN/PHENOLOXIDASE"/>
    <property type="match status" value="1"/>
</dbReference>
<dbReference type="PROSITE" id="PS00210">
    <property type="entry name" value="HEMOCYANIN_2"/>
    <property type="match status" value="1"/>
</dbReference>
<dbReference type="Gene3D" id="1.20.1370.10">
    <property type="entry name" value="Hemocyanin, N-terminal domain"/>
    <property type="match status" value="1"/>
</dbReference>
<keyword evidence="2" id="KW-0732">Signal</keyword>
<dbReference type="InterPro" id="IPR037020">
    <property type="entry name" value="Hemocyanin_C_sf"/>
</dbReference>
<evidence type="ECO:0000313" key="6">
    <source>
        <dbReference type="EMBL" id="KAJ6638512.1"/>
    </source>
</evidence>
<keyword evidence="7" id="KW-1185">Reference proteome</keyword>
<dbReference type="InterPro" id="IPR036697">
    <property type="entry name" value="Hemocyanin_N_sf"/>
</dbReference>
<protein>
    <submittedName>
        <fullName evidence="6">Larval serum protein 2</fullName>
    </submittedName>
</protein>
<evidence type="ECO:0000256" key="1">
    <source>
        <dbReference type="ARBA" id="ARBA00022761"/>
    </source>
</evidence>
<comment type="caution">
    <text evidence="6">The sequence shown here is derived from an EMBL/GenBank/DDBJ whole genome shotgun (WGS) entry which is preliminary data.</text>
</comment>
<dbReference type="GO" id="GO:0045735">
    <property type="term" value="F:nutrient reservoir activity"/>
    <property type="evidence" value="ECO:0007669"/>
    <property type="project" value="UniProtKB-KW"/>
</dbReference>
<dbReference type="AlphaFoldDB" id="A0A9Q0MUZ1"/>
<dbReference type="SUPFAM" id="SSF48050">
    <property type="entry name" value="Hemocyanin, N-terminal domain"/>
    <property type="match status" value="1"/>
</dbReference>
<feature type="chain" id="PRO_5040502700" evidence="2">
    <location>
        <begin position="19"/>
        <end position="708"/>
    </location>
</feature>
<dbReference type="Gene3D" id="2.60.40.1520">
    <property type="entry name" value="Hemocyanin, C-terminal domain"/>
    <property type="match status" value="1"/>
</dbReference>
<dbReference type="InterPro" id="IPR000896">
    <property type="entry name" value="Hemocyanin/hexamerin_mid_dom"/>
</dbReference>
<evidence type="ECO:0000313" key="7">
    <source>
        <dbReference type="Proteomes" id="UP001151699"/>
    </source>
</evidence>
<dbReference type="InterPro" id="IPR005204">
    <property type="entry name" value="Hemocyanin_N"/>
</dbReference>
<accession>A0A9Q0MUZ1</accession>
<name>A0A9Q0MUZ1_9DIPT</name>
<dbReference type="EMBL" id="WJQU01000003">
    <property type="protein sequence ID" value="KAJ6638512.1"/>
    <property type="molecule type" value="Genomic_DNA"/>
</dbReference>
<dbReference type="InterPro" id="IPR014756">
    <property type="entry name" value="Ig_E-set"/>
</dbReference>
<dbReference type="Pfam" id="PF00372">
    <property type="entry name" value="Hemocyanin_M"/>
    <property type="match status" value="1"/>
</dbReference>
<evidence type="ECO:0000259" key="3">
    <source>
        <dbReference type="Pfam" id="PF00372"/>
    </source>
</evidence>
<dbReference type="PROSITE" id="PS51257">
    <property type="entry name" value="PROKAR_LIPOPROTEIN"/>
    <property type="match status" value="1"/>
</dbReference>
<dbReference type="InterPro" id="IPR013788">
    <property type="entry name" value="Hemocyanin/hexamerin"/>
</dbReference>
<dbReference type="PANTHER" id="PTHR11511:SF5">
    <property type="entry name" value="FAT-BODY PROTEIN 1-RELATED"/>
    <property type="match status" value="1"/>
</dbReference>
<dbReference type="Pfam" id="PF03723">
    <property type="entry name" value="Hemocyanin_C"/>
    <property type="match status" value="1"/>
</dbReference>
<reference evidence="6" key="1">
    <citation type="submission" date="2022-07" db="EMBL/GenBank/DDBJ databases">
        <authorList>
            <person name="Trinca V."/>
            <person name="Uliana J.V.C."/>
            <person name="Torres T.T."/>
            <person name="Ward R.J."/>
            <person name="Monesi N."/>
        </authorList>
    </citation>
    <scope>NUCLEOTIDE SEQUENCE</scope>
    <source>
        <strain evidence="6">HSMRA1968</strain>
        <tissue evidence="6">Whole embryos</tissue>
    </source>
</reference>
<organism evidence="6 7">
    <name type="scientific">Pseudolycoriella hygida</name>
    <dbReference type="NCBI Taxonomy" id="35572"/>
    <lineage>
        <taxon>Eukaryota</taxon>
        <taxon>Metazoa</taxon>
        <taxon>Ecdysozoa</taxon>
        <taxon>Arthropoda</taxon>
        <taxon>Hexapoda</taxon>
        <taxon>Insecta</taxon>
        <taxon>Pterygota</taxon>
        <taxon>Neoptera</taxon>
        <taxon>Endopterygota</taxon>
        <taxon>Diptera</taxon>
        <taxon>Nematocera</taxon>
        <taxon>Sciaroidea</taxon>
        <taxon>Sciaridae</taxon>
        <taxon>Pseudolycoriella</taxon>
    </lineage>
</organism>
<evidence type="ECO:0000259" key="4">
    <source>
        <dbReference type="Pfam" id="PF03722"/>
    </source>
</evidence>
<proteinExistence type="predicted"/>
<evidence type="ECO:0000256" key="2">
    <source>
        <dbReference type="SAM" id="SignalP"/>
    </source>
</evidence>
<dbReference type="Proteomes" id="UP001151699">
    <property type="component" value="Chromosome X"/>
</dbReference>
<feature type="domain" description="Hemocyanin C-terminal" evidence="5">
    <location>
        <begin position="446"/>
        <end position="694"/>
    </location>
</feature>
<feature type="domain" description="Hemocyanin middle" evidence="3">
    <location>
        <begin position="162"/>
        <end position="435"/>
    </location>
</feature>
<dbReference type="SUPFAM" id="SSF81296">
    <property type="entry name" value="E set domains"/>
    <property type="match status" value="1"/>
</dbReference>
<dbReference type="InterPro" id="IPR008922">
    <property type="entry name" value="Di-copper_centre_dom_sf"/>
</dbReference>
<sequence>MRSISLLVLAGLVALSCGYIVVDQKVNTYKTDTDFLYKQKVILQLLQHVHQNEVLLKLWDEAKLWKFEDNYNYFTNVEAVQEFVTNYKRGLLPMDEIFTIYNTYHRDQVVALFHVFFYAKDFETFYKSLVWARFHVNEGMFIYALTVAVFNRPDTRGIELPAPYEIYPYYFFNVETIQQAQNYKMQGFYGMKKVEDVHTIIIPTNYTDYDYYMTNFENKISYFTEDIGLNTYYYYFHADYPFWMTGKEYKFKKERRGEQYLFTHQQLLARFYLERLSNDMGIIPEFSWYEPIKTGYYPALRYYNGAFFPERNNFYNMYIERNYYDISIVLDYERRIRDAIDLGYIIMPDGTHFDLTKPETVEYLGNLIQYNGDSFNRRFYGYFIWMSKLILGGSVNDLHTFKYDYKILPSVLEHYETTLRDPVFWQLYKRIIKFYWQFKDTLPSYKKELIFDDVKIQSVEMDKLVTFFDKFDSDITNAVDVELFDKKTFAFEKTSDLFKFGKVSHYMGEDFVIKARQWRLNHKPFSFKLNVYSNRAVKSVVRVYMGPKYDEFGRVFDVNANRENFVLLDLFKYDLVFGDNVITRDSNDFTWYVKDTTTFFDLYKKTMMVKEGKSKWDVTDYTEARFGFPDRLMLPKGKKGGMPVQFFFMVSPYFESTDDYYVDALPFGYPFDRKIDETYWFTPNMFYYDTNIFHKKEYEINTVYPTTY</sequence>
<dbReference type="InterPro" id="IPR005203">
    <property type="entry name" value="Hemocyanin_C"/>
</dbReference>
<feature type="signal peptide" evidence="2">
    <location>
        <begin position="1"/>
        <end position="18"/>
    </location>
</feature>
<keyword evidence="1" id="KW-0758">Storage protein</keyword>
<dbReference type="GO" id="GO:0097009">
    <property type="term" value="P:energy homeostasis"/>
    <property type="evidence" value="ECO:0007669"/>
    <property type="project" value="UniProtKB-ARBA"/>
</dbReference>
<dbReference type="OrthoDB" id="6371642at2759"/>
<evidence type="ECO:0000259" key="5">
    <source>
        <dbReference type="Pfam" id="PF03723"/>
    </source>
</evidence>
<dbReference type="SUPFAM" id="SSF48056">
    <property type="entry name" value="Di-copper centre-containing domain"/>
    <property type="match status" value="1"/>
</dbReference>
<dbReference type="PROSITE" id="PS00209">
    <property type="entry name" value="HEMOCYANIN_1"/>
    <property type="match status" value="1"/>
</dbReference>